<reference evidence="1" key="1">
    <citation type="journal article" date="2020" name="Nature">
        <title>Giant virus diversity and host interactions through global metagenomics.</title>
        <authorList>
            <person name="Schulz F."/>
            <person name="Roux S."/>
            <person name="Paez-Espino D."/>
            <person name="Jungbluth S."/>
            <person name="Walsh D.A."/>
            <person name="Denef V.J."/>
            <person name="McMahon K.D."/>
            <person name="Konstantinidis K.T."/>
            <person name="Eloe-Fadrosh E.A."/>
            <person name="Kyrpides N.C."/>
            <person name="Woyke T."/>
        </authorList>
    </citation>
    <scope>NUCLEOTIDE SEQUENCE</scope>
    <source>
        <strain evidence="1">GVMAG-S-1091796-13</strain>
    </source>
</reference>
<accession>A0A6C0AMT6</accession>
<protein>
    <submittedName>
        <fullName evidence="1">Uncharacterized protein</fullName>
    </submittedName>
</protein>
<sequence length="233" mass="28342">MEDNELIFDMYKKIDEKLNKIIQRQDDFELRLESLEAKRNEIYYQKFLEKRLGATHKRTIYGITDLSTKDEHVEIKQWRDYKTALGQLLSYNFKDTKNLCVYFFGTIKDEQKTNIIDLFKSKNIKVYEFIDTLQGIVINCLFNYNNNEKDKLNFYKWLEQNIIYKENELLQLKDICQLYLNKNDIHSSISTKYRQEVEMYIKETYKNLKCEYGVVMLNAKQYKGWKHLYIKNE</sequence>
<organism evidence="1">
    <name type="scientific">viral metagenome</name>
    <dbReference type="NCBI Taxonomy" id="1070528"/>
    <lineage>
        <taxon>unclassified sequences</taxon>
        <taxon>metagenomes</taxon>
        <taxon>organismal metagenomes</taxon>
    </lineage>
</organism>
<dbReference type="AlphaFoldDB" id="A0A6C0AMT6"/>
<name>A0A6C0AMT6_9ZZZZ</name>
<proteinExistence type="predicted"/>
<evidence type="ECO:0000313" key="1">
    <source>
        <dbReference type="EMBL" id="QHS80813.1"/>
    </source>
</evidence>
<dbReference type="EMBL" id="MN740721">
    <property type="protein sequence ID" value="QHS80813.1"/>
    <property type="molecule type" value="Genomic_DNA"/>
</dbReference>